<dbReference type="PANTHER" id="PTHR24020">
    <property type="entry name" value="COLLAGEN ALPHA"/>
    <property type="match status" value="1"/>
</dbReference>
<dbReference type="EMBL" id="HG001630">
    <property type="protein sequence ID" value="CDF33028.1"/>
    <property type="molecule type" value="Genomic_DNA"/>
</dbReference>
<dbReference type="AlphaFoldDB" id="R7Q5C2"/>
<protein>
    <recommendedName>
        <fullName evidence="2">VWFA domain-containing protein</fullName>
    </recommendedName>
</protein>
<dbReference type="RefSeq" id="XP_005712831.1">
    <property type="nucleotide sequence ID" value="XM_005712774.1"/>
</dbReference>
<dbReference type="GeneID" id="17320548"/>
<feature type="domain" description="VWFA" evidence="2">
    <location>
        <begin position="81"/>
        <end position="248"/>
    </location>
</feature>
<dbReference type="Gene3D" id="3.40.50.410">
    <property type="entry name" value="von Willebrand factor, type A domain"/>
    <property type="match status" value="1"/>
</dbReference>
<dbReference type="Gramene" id="CDF33028">
    <property type="protein sequence ID" value="CDF33028"/>
    <property type="gene ID" value="CHC_T00001858001"/>
</dbReference>
<proteinExistence type="predicted"/>
<dbReference type="Proteomes" id="UP000012073">
    <property type="component" value="Unassembled WGS sequence"/>
</dbReference>
<evidence type="ECO:0000256" key="1">
    <source>
        <dbReference type="SAM" id="SignalP"/>
    </source>
</evidence>
<dbReference type="STRING" id="2769.R7Q5C2"/>
<accession>R7Q5C2</accession>
<reference evidence="4" key="1">
    <citation type="journal article" date="2013" name="Proc. Natl. Acad. Sci. U.S.A.">
        <title>Genome structure and metabolic features in the red seaweed Chondrus crispus shed light on evolution of the Archaeplastida.</title>
        <authorList>
            <person name="Collen J."/>
            <person name="Porcel B."/>
            <person name="Carre W."/>
            <person name="Ball S.G."/>
            <person name="Chaparro C."/>
            <person name="Tonon T."/>
            <person name="Barbeyron T."/>
            <person name="Michel G."/>
            <person name="Noel B."/>
            <person name="Valentin K."/>
            <person name="Elias M."/>
            <person name="Artiguenave F."/>
            <person name="Arun A."/>
            <person name="Aury J.M."/>
            <person name="Barbosa-Neto J.F."/>
            <person name="Bothwell J.H."/>
            <person name="Bouget F.Y."/>
            <person name="Brillet L."/>
            <person name="Cabello-Hurtado F."/>
            <person name="Capella-Gutierrez S."/>
            <person name="Charrier B."/>
            <person name="Cladiere L."/>
            <person name="Cock J.M."/>
            <person name="Coelho S.M."/>
            <person name="Colleoni C."/>
            <person name="Czjzek M."/>
            <person name="Da Silva C."/>
            <person name="Delage L."/>
            <person name="Denoeud F."/>
            <person name="Deschamps P."/>
            <person name="Dittami S.M."/>
            <person name="Gabaldon T."/>
            <person name="Gachon C.M."/>
            <person name="Groisillier A."/>
            <person name="Herve C."/>
            <person name="Jabbari K."/>
            <person name="Katinka M."/>
            <person name="Kloareg B."/>
            <person name="Kowalczyk N."/>
            <person name="Labadie K."/>
            <person name="Leblanc C."/>
            <person name="Lopez P.J."/>
            <person name="McLachlan D.H."/>
            <person name="Meslet-Cladiere L."/>
            <person name="Moustafa A."/>
            <person name="Nehr Z."/>
            <person name="Nyvall Collen P."/>
            <person name="Panaud O."/>
            <person name="Partensky F."/>
            <person name="Poulain J."/>
            <person name="Rensing S.A."/>
            <person name="Rousvoal S."/>
            <person name="Samson G."/>
            <person name="Symeonidi A."/>
            <person name="Weissenbach J."/>
            <person name="Zambounis A."/>
            <person name="Wincker P."/>
            <person name="Boyen C."/>
        </authorList>
    </citation>
    <scope>NUCLEOTIDE SEQUENCE [LARGE SCALE GENOMIC DNA]</scope>
    <source>
        <strain evidence="4">cv. Stackhouse</strain>
    </source>
</reference>
<organism evidence="3 4">
    <name type="scientific">Chondrus crispus</name>
    <name type="common">Carrageen Irish moss</name>
    <name type="synonym">Polymorpha crispa</name>
    <dbReference type="NCBI Taxonomy" id="2769"/>
    <lineage>
        <taxon>Eukaryota</taxon>
        <taxon>Rhodophyta</taxon>
        <taxon>Florideophyceae</taxon>
        <taxon>Rhodymeniophycidae</taxon>
        <taxon>Gigartinales</taxon>
        <taxon>Gigartinaceae</taxon>
        <taxon>Chondrus</taxon>
    </lineage>
</organism>
<dbReference type="OrthoDB" id="5125at2759"/>
<evidence type="ECO:0000313" key="3">
    <source>
        <dbReference type="EMBL" id="CDF33028.1"/>
    </source>
</evidence>
<dbReference type="InterPro" id="IPR002035">
    <property type="entry name" value="VWF_A"/>
</dbReference>
<dbReference type="PROSITE" id="PS50234">
    <property type="entry name" value="VWFA"/>
    <property type="match status" value="1"/>
</dbReference>
<name>R7Q5C2_CHOCR</name>
<feature type="chain" id="PRO_5004442596" description="VWFA domain-containing protein" evidence="1">
    <location>
        <begin position="28"/>
        <end position="260"/>
    </location>
</feature>
<dbReference type="InterPro" id="IPR036465">
    <property type="entry name" value="vWFA_dom_sf"/>
</dbReference>
<dbReference type="SUPFAM" id="SSF53300">
    <property type="entry name" value="vWA-like"/>
    <property type="match status" value="1"/>
</dbReference>
<dbReference type="InterPro" id="IPR050525">
    <property type="entry name" value="ECM_Assembly_Org"/>
</dbReference>
<dbReference type="SMART" id="SM00327">
    <property type="entry name" value="VWA"/>
    <property type="match status" value="1"/>
</dbReference>
<keyword evidence="4" id="KW-1185">Reference proteome</keyword>
<gene>
    <name evidence="3" type="ORF">CHC_T00001858001</name>
</gene>
<dbReference type="CDD" id="cd00198">
    <property type="entry name" value="vWFA"/>
    <property type="match status" value="1"/>
</dbReference>
<dbReference type="KEGG" id="ccp:CHC_T00001858001"/>
<sequence>MTMGNVSPTKRFLVTFLLITLSCEGIGKSMPSSLKKETKCAVFVPDARTIVQKNPVAASLGAKTIDSLQTEVCRDGSCDISLCFALDGSGSISAEEYQVQKDLVKLIAILAAPANATFSAVQYGLANEFISVSTSDPFAFMKYVDNSVLLRAPRTFLTAGLGFCISQVNENPKAGGKKVVVLGDGRDNYMESSLALVLKSAESVDIFAVGIGNSLDTQKLLEITGGQKNHVYTASNYADVGQVVVDLVRALCSVPEAVEG</sequence>
<keyword evidence="1" id="KW-0732">Signal</keyword>
<evidence type="ECO:0000313" key="4">
    <source>
        <dbReference type="Proteomes" id="UP000012073"/>
    </source>
</evidence>
<evidence type="ECO:0000259" key="2">
    <source>
        <dbReference type="PROSITE" id="PS50234"/>
    </source>
</evidence>
<feature type="signal peptide" evidence="1">
    <location>
        <begin position="1"/>
        <end position="27"/>
    </location>
</feature>
<dbReference type="PANTHER" id="PTHR24020:SF84">
    <property type="entry name" value="VWFA DOMAIN-CONTAINING PROTEIN"/>
    <property type="match status" value="1"/>
</dbReference>
<dbReference type="Pfam" id="PF00092">
    <property type="entry name" value="VWA"/>
    <property type="match status" value="1"/>
</dbReference>